<reference evidence="1" key="2">
    <citation type="submission" date="2014-05" db="EMBL/GenBank/DDBJ databases">
        <title>The genome and life-stage specific transcriptomes of Globodera pallida elucidate key aspects of plant parasitism by a cyst nematode.</title>
        <authorList>
            <person name="Cotton J.A."/>
            <person name="Lilley C.J."/>
            <person name="Jones L.M."/>
            <person name="Kikuchi T."/>
            <person name="Reid A.J."/>
            <person name="Thorpe P."/>
            <person name="Tsai I.J."/>
            <person name="Beasley H."/>
            <person name="Blok V."/>
            <person name="Cock P.J.A."/>
            <person name="Van den Akker S.E."/>
            <person name="Holroyd N."/>
            <person name="Hunt M."/>
            <person name="Mantelin S."/>
            <person name="Naghra H."/>
            <person name="Pain A."/>
            <person name="Palomares-Rius J.E."/>
            <person name="Zarowiecki M."/>
            <person name="Berriman M."/>
            <person name="Jones J.T."/>
            <person name="Urwin P.E."/>
        </authorList>
    </citation>
    <scope>NUCLEOTIDE SEQUENCE [LARGE SCALE GENOMIC DNA]</scope>
    <source>
        <strain evidence="1">Lindley</strain>
    </source>
</reference>
<reference evidence="1" key="1">
    <citation type="submission" date="2013-12" db="EMBL/GenBank/DDBJ databases">
        <authorList>
            <person name="Aslett M."/>
        </authorList>
    </citation>
    <scope>NUCLEOTIDE SEQUENCE [LARGE SCALE GENOMIC DNA]</scope>
    <source>
        <strain evidence="1">Lindley</strain>
    </source>
</reference>
<organism evidence="1 2">
    <name type="scientific">Globodera pallida</name>
    <name type="common">Potato cyst nematode worm</name>
    <name type="synonym">Heterodera pallida</name>
    <dbReference type="NCBI Taxonomy" id="36090"/>
    <lineage>
        <taxon>Eukaryota</taxon>
        <taxon>Metazoa</taxon>
        <taxon>Ecdysozoa</taxon>
        <taxon>Nematoda</taxon>
        <taxon>Chromadorea</taxon>
        <taxon>Rhabditida</taxon>
        <taxon>Tylenchina</taxon>
        <taxon>Tylenchomorpha</taxon>
        <taxon>Tylenchoidea</taxon>
        <taxon>Heteroderidae</taxon>
        <taxon>Heteroderinae</taxon>
        <taxon>Globodera</taxon>
    </lineage>
</organism>
<sequence length="134" mass="16083">MVKTEISFLRMEESRCMASALKFKRNFTAFEFLQHLELNKRVRGGEQLKEWAVHVNWNPYKELLITLQTFKYVYFCSKDGLDYFRSIANPFDQEQKLLKDLVKEGHETEKDRELMNIIQSNCHRLELDNKIMNT</sequence>
<dbReference type="WBParaSite" id="GPLIN_000539600">
    <property type="protein sequence ID" value="GPLIN_000539600"/>
    <property type="gene ID" value="GPLIN_000539600"/>
</dbReference>
<evidence type="ECO:0000313" key="2">
    <source>
        <dbReference type="WBParaSite" id="GPLIN_000539600"/>
    </source>
</evidence>
<accession>A0A183BXQ6</accession>
<evidence type="ECO:0000313" key="1">
    <source>
        <dbReference type="Proteomes" id="UP000050741"/>
    </source>
</evidence>
<dbReference type="Proteomes" id="UP000050741">
    <property type="component" value="Unassembled WGS sequence"/>
</dbReference>
<protein>
    <submittedName>
        <fullName evidence="2">Cullin domain-containing protein</fullName>
    </submittedName>
</protein>
<name>A0A183BXQ6_GLOPA</name>
<proteinExistence type="predicted"/>
<reference evidence="2" key="3">
    <citation type="submission" date="2016-06" db="UniProtKB">
        <authorList>
            <consortium name="WormBaseParasite"/>
        </authorList>
    </citation>
    <scope>IDENTIFICATION</scope>
</reference>
<dbReference type="AlphaFoldDB" id="A0A183BXQ6"/>
<keyword evidence="1" id="KW-1185">Reference proteome</keyword>